<evidence type="ECO:0000256" key="1">
    <source>
        <dbReference type="ARBA" id="ARBA00009528"/>
    </source>
</evidence>
<dbReference type="PROSITE" id="PS00631">
    <property type="entry name" value="CYTOSOL_AP"/>
    <property type="match status" value="1"/>
</dbReference>
<dbReference type="GO" id="GO:0005737">
    <property type="term" value="C:cytoplasm"/>
    <property type="evidence" value="ECO:0007669"/>
    <property type="project" value="InterPro"/>
</dbReference>
<comment type="function">
    <text evidence="6">Presumably involved in the processing and regular turnover of intracellular proteins. Catalyzes the removal of unsubstituted N-terminal amino acids from various peptides.</text>
</comment>
<evidence type="ECO:0000256" key="3">
    <source>
        <dbReference type="ARBA" id="ARBA00022670"/>
    </source>
</evidence>
<dbReference type="GO" id="GO:0070006">
    <property type="term" value="F:metalloaminopeptidase activity"/>
    <property type="evidence" value="ECO:0007669"/>
    <property type="project" value="InterPro"/>
</dbReference>
<keyword evidence="2 10" id="KW-0031">Aminopeptidase</keyword>
<feature type="domain" description="Cytosol aminopeptidase" evidence="9">
    <location>
        <begin position="309"/>
        <end position="316"/>
    </location>
</feature>
<evidence type="ECO:0000313" key="11">
    <source>
        <dbReference type="Proteomes" id="UP000321555"/>
    </source>
</evidence>
<proteinExistence type="inferred from homology"/>
<evidence type="ECO:0000256" key="4">
    <source>
        <dbReference type="ARBA" id="ARBA00022801"/>
    </source>
</evidence>
<dbReference type="Pfam" id="PF00883">
    <property type="entry name" value="Peptidase_M17"/>
    <property type="match status" value="1"/>
</dbReference>
<evidence type="ECO:0000313" key="10">
    <source>
        <dbReference type="EMBL" id="QED46515.1"/>
    </source>
</evidence>
<dbReference type="STRING" id="1742359.GCA_001439625_04550"/>
<dbReference type="PANTHER" id="PTHR11963">
    <property type="entry name" value="LEUCINE AMINOPEPTIDASE-RELATED"/>
    <property type="match status" value="1"/>
</dbReference>
<dbReference type="Pfam" id="PF02789">
    <property type="entry name" value="Peptidase_M17_N"/>
    <property type="match status" value="1"/>
</dbReference>
<dbReference type="RefSeq" id="WP_057775798.1">
    <property type="nucleotide sequence ID" value="NZ_CP042593.1"/>
</dbReference>
<dbReference type="InterPro" id="IPR043472">
    <property type="entry name" value="Macro_dom-like"/>
</dbReference>
<dbReference type="Proteomes" id="UP000321555">
    <property type="component" value="Chromosome"/>
</dbReference>
<dbReference type="PRINTS" id="PR00481">
    <property type="entry name" value="LAMNOPPTDASE"/>
</dbReference>
<keyword evidence="4" id="KW-0378">Hydrolase</keyword>
<accession>A0A5B8Z0R9</accession>
<dbReference type="InterPro" id="IPR000819">
    <property type="entry name" value="Peptidase_M17_C"/>
</dbReference>
<protein>
    <recommendedName>
        <fullName evidence="7">Probable cytosol aminopeptidase</fullName>
    </recommendedName>
    <alternativeName>
        <fullName evidence="8">Leucine aminopeptidase</fullName>
    </alternativeName>
    <alternativeName>
        <fullName evidence="5">Leucyl aminopeptidase</fullName>
    </alternativeName>
</protein>
<reference evidence="11" key="1">
    <citation type="submission" date="2019-08" db="EMBL/GenBank/DDBJ databases">
        <authorList>
            <person name="Zheng X."/>
        </authorList>
    </citation>
    <scope>NUCLEOTIDE SEQUENCE [LARGE SCALE GENOMIC DNA]</scope>
    <source>
        <strain evidence="11">FJAT-25496</strain>
    </source>
</reference>
<evidence type="ECO:0000256" key="5">
    <source>
        <dbReference type="ARBA" id="ARBA00033172"/>
    </source>
</evidence>
<comment type="similarity">
    <text evidence="1">Belongs to the peptidase M17 family.</text>
</comment>
<evidence type="ECO:0000256" key="7">
    <source>
        <dbReference type="ARBA" id="ARBA00050021"/>
    </source>
</evidence>
<dbReference type="CDD" id="cd00433">
    <property type="entry name" value="Peptidase_M17"/>
    <property type="match status" value="1"/>
</dbReference>
<dbReference type="Gene3D" id="3.40.630.10">
    <property type="entry name" value="Zn peptidases"/>
    <property type="match status" value="1"/>
</dbReference>
<dbReference type="EMBL" id="CP042593">
    <property type="protein sequence ID" value="QED46515.1"/>
    <property type="molecule type" value="Genomic_DNA"/>
</dbReference>
<dbReference type="SUPFAM" id="SSF52949">
    <property type="entry name" value="Macro domain-like"/>
    <property type="match status" value="1"/>
</dbReference>
<gene>
    <name evidence="10" type="ORF">FSZ17_04080</name>
</gene>
<evidence type="ECO:0000256" key="2">
    <source>
        <dbReference type="ARBA" id="ARBA00022438"/>
    </source>
</evidence>
<evidence type="ECO:0000256" key="8">
    <source>
        <dbReference type="ARBA" id="ARBA00050061"/>
    </source>
</evidence>
<keyword evidence="3" id="KW-0645">Protease</keyword>
<keyword evidence="11" id="KW-1185">Reference proteome</keyword>
<evidence type="ECO:0000256" key="6">
    <source>
        <dbReference type="ARBA" id="ARBA00049972"/>
    </source>
</evidence>
<dbReference type="KEGG" id="bda:FSZ17_04080"/>
<dbReference type="InterPro" id="IPR008283">
    <property type="entry name" value="Peptidase_M17_N"/>
</dbReference>
<dbReference type="PANTHER" id="PTHR11963:SF23">
    <property type="entry name" value="CYTOSOL AMINOPEPTIDASE"/>
    <property type="match status" value="1"/>
</dbReference>
<dbReference type="GO" id="GO:0006508">
    <property type="term" value="P:proteolysis"/>
    <property type="evidence" value="ECO:0007669"/>
    <property type="project" value="UniProtKB-KW"/>
</dbReference>
<dbReference type="AlphaFoldDB" id="A0A5B8Z0R9"/>
<dbReference type="InterPro" id="IPR011356">
    <property type="entry name" value="Leucine_aapep/pepB"/>
</dbReference>
<dbReference type="SUPFAM" id="SSF53187">
    <property type="entry name" value="Zn-dependent exopeptidases"/>
    <property type="match status" value="1"/>
</dbReference>
<sequence length="461" mass="50892">MSGQAIILFSNDLYMQNNEQVKQFVENGSESFTALFLGEKLVVVIKALKEKKQTYDQIRMIAGAVSRELSKRKVVNAIIYEEALQKALPKLHVDGMITAFVEGWHLGAYKFVMYKSKGNSFKTELRVEGRAELQLFIEIGKIRAEATNFSRNLMNEIPNVLNPETFPTILREEFAHSDVQVNVFNKEKLEELEMNGVLTVCRGSKYKPSFVELIYCSDESKPLIALVGKGVTFDTGGISLKIGRDISNMRMDMGGAAAVAGAVKLLSALRAKVNVIALIPMVENTIDNTSVLPSEIIRYKNGHTVQVANTDAEGRLILADGLIRAGEWGAKYVVNIATLTGAIANALGSKIAGVFGDERLSFEMKEIGRENGDFIWPMPLVEEYESYLNSDYADFSNISSKGEAGSITAGLFLRRFVPKSCQWLHVDMAGVMESDETGYYAKSATGFGVRLLADFTVHVSK</sequence>
<dbReference type="GO" id="GO:0030145">
    <property type="term" value="F:manganese ion binding"/>
    <property type="evidence" value="ECO:0007669"/>
    <property type="project" value="InterPro"/>
</dbReference>
<organism evidence="10 11">
    <name type="scientific">Cytobacillus dafuensis</name>
    <name type="common">Bacillus dafuensis</name>
    <dbReference type="NCBI Taxonomy" id="1742359"/>
    <lineage>
        <taxon>Bacteria</taxon>
        <taxon>Bacillati</taxon>
        <taxon>Bacillota</taxon>
        <taxon>Bacilli</taxon>
        <taxon>Bacillales</taxon>
        <taxon>Bacillaceae</taxon>
        <taxon>Cytobacillus</taxon>
    </lineage>
</organism>
<name>A0A5B8Z0R9_CYTDA</name>
<dbReference type="Gene3D" id="3.40.220.10">
    <property type="entry name" value="Leucine Aminopeptidase, subunit E, domain 1"/>
    <property type="match status" value="1"/>
</dbReference>
<evidence type="ECO:0000259" key="9">
    <source>
        <dbReference type="PROSITE" id="PS00631"/>
    </source>
</evidence>
<dbReference type="OrthoDB" id="9809354at2"/>